<keyword evidence="1" id="KW-0732">Signal</keyword>
<dbReference type="OrthoDB" id="8404196at2"/>
<keyword evidence="3" id="KW-1185">Reference proteome</keyword>
<accession>A0A1C3UIU8</accession>
<dbReference type="Proteomes" id="UP000186228">
    <property type="component" value="Unassembled WGS sequence"/>
</dbReference>
<evidence type="ECO:0000313" key="3">
    <source>
        <dbReference type="Proteomes" id="UP000186228"/>
    </source>
</evidence>
<evidence type="ECO:0000313" key="2">
    <source>
        <dbReference type="EMBL" id="SCB15375.1"/>
    </source>
</evidence>
<feature type="chain" id="PRO_5008683276" evidence="1">
    <location>
        <begin position="21"/>
        <end position="109"/>
    </location>
</feature>
<evidence type="ECO:0000256" key="1">
    <source>
        <dbReference type="SAM" id="SignalP"/>
    </source>
</evidence>
<dbReference type="EMBL" id="FMAC01000002">
    <property type="protein sequence ID" value="SCB15375.1"/>
    <property type="molecule type" value="Genomic_DNA"/>
</dbReference>
<dbReference type="PROSITE" id="PS51257">
    <property type="entry name" value="PROKAR_LIPOPROTEIN"/>
    <property type="match status" value="1"/>
</dbReference>
<proteinExistence type="predicted"/>
<feature type="signal peptide" evidence="1">
    <location>
        <begin position="1"/>
        <end position="20"/>
    </location>
</feature>
<reference evidence="3" key="1">
    <citation type="submission" date="2016-08" db="EMBL/GenBank/DDBJ databases">
        <authorList>
            <person name="Varghese N."/>
            <person name="Submissions Spin"/>
        </authorList>
    </citation>
    <scope>NUCLEOTIDE SEQUENCE [LARGE SCALE GENOMIC DNA]</scope>
    <source>
        <strain evidence="3">CCBAU 57015</strain>
    </source>
</reference>
<gene>
    <name evidence="2" type="ORF">GA0061100_102358</name>
</gene>
<organism evidence="2 3">
    <name type="scientific">Rhizobium hainanense</name>
    <dbReference type="NCBI Taxonomy" id="52131"/>
    <lineage>
        <taxon>Bacteria</taxon>
        <taxon>Pseudomonadati</taxon>
        <taxon>Pseudomonadota</taxon>
        <taxon>Alphaproteobacteria</taxon>
        <taxon>Hyphomicrobiales</taxon>
        <taxon>Rhizobiaceae</taxon>
        <taxon>Rhizobium/Agrobacterium group</taxon>
        <taxon>Rhizobium</taxon>
    </lineage>
</organism>
<name>A0A1C3UIU8_9HYPH</name>
<protein>
    <submittedName>
        <fullName evidence="2">Uncharacterized protein</fullName>
    </submittedName>
</protein>
<sequence length="109" mass="11919">MRIRATMAASLVAISTILSSCQTPQESAMNAEMTCQSQGFRPGTQRYNRCVGATYQSNRAQAQQAENQAAALAAAGIIGGVLVGAAVSDNHHHRGYYGRPYYRRCYRCW</sequence>
<dbReference type="AlphaFoldDB" id="A0A1C3UIU8"/>